<evidence type="ECO:0000313" key="4">
    <source>
        <dbReference type="Proteomes" id="UP000199658"/>
    </source>
</evidence>
<dbReference type="AlphaFoldDB" id="A0A1I6FVX4"/>
<name>A0A1I6FVX4_9RHOB</name>
<proteinExistence type="predicted"/>
<dbReference type="RefSeq" id="WP_090211866.1">
    <property type="nucleotide sequence ID" value="NZ_FOYO01000001.1"/>
</dbReference>
<dbReference type="Pfam" id="PF09994">
    <property type="entry name" value="T6SS_Tle1-like_cat"/>
    <property type="match status" value="1"/>
</dbReference>
<organism evidence="3 4">
    <name type="scientific">Litoreibacter janthinus</name>
    <dbReference type="NCBI Taxonomy" id="670154"/>
    <lineage>
        <taxon>Bacteria</taxon>
        <taxon>Pseudomonadati</taxon>
        <taxon>Pseudomonadota</taxon>
        <taxon>Alphaproteobacteria</taxon>
        <taxon>Rhodobacterales</taxon>
        <taxon>Roseobacteraceae</taxon>
        <taxon>Litoreibacter</taxon>
    </lineage>
</organism>
<gene>
    <name evidence="3" type="ORF">SAMN04488002_0417</name>
</gene>
<evidence type="ECO:0000259" key="2">
    <source>
        <dbReference type="Pfam" id="PF09994"/>
    </source>
</evidence>
<dbReference type="GO" id="GO:0016787">
    <property type="term" value="F:hydrolase activity"/>
    <property type="evidence" value="ECO:0007669"/>
    <property type="project" value="UniProtKB-KW"/>
</dbReference>
<sequence>MVNLTDVDAEATAASADLEGETGNIAQTCPDVTLEIGVFFDGTGNNRYNVLSRAREDDSYKAAQSNPALLYTMYKDGPYYNEANACGGVGRAFRSIYVDGPGTTRGEEDDTQGTVFGMGTQSGVEARVLLGFRQVLRQIRALGGPLVIGKVVLDVFGFSRGAAAARYFVNCIRARTIRYDPWGPGDFTENLPEGLEVEIRFVGVFDTVAAIGDADDDDNGNVNVHVKTAQVTGQIFHLTAKDEYRNNFRLNRNNPSGGGDTLGCPGAHSDVGGGYSGSGDTAPLGRTNRRTFDTRAQAEAAQAATRSADLASGVNAADELVFVNEGWLNASEPTGGIVRDMTPVTPYSFIVSARGVSRQVTRYAYDEQRALYRPWVKLGLSRVALHMMYDAAAMHLDGAMLGMFSGVEYQIPAGLAPYESDIRAGALSGTRRRSVLREYGHVSMKDGPYYSSEWLGHRPDDNHVRTEYDNIPGRAV</sequence>
<dbReference type="PANTHER" id="PTHR33840">
    <property type="match status" value="1"/>
</dbReference>
<evidence type="ECO:0000256" key="1">
    <source>
        <dbReference type="SAM" id="MobiDB-lite"/>
    </source>
</evidence>
<evidence type="ECO:0000313" key="3">
    <source>
        <dbReference type="EMBL" id="SFR34036.1"/>
    </source>
</evidence>
<feature type="region of interest" description="Disordered" evidence="1">
    <location>
        <begin position="249"/>
        <end position="287"/>
    </location>
</feature>
<accession>A0A1I6FVX4</accession>
<keyword evidence="3" id="KW-0378">Hydrolase</keyword>
<dbReference type="STRING" id="670154.SAMN04488002_0417"/>
<dbReference type="PANTHER" id="PTHR33840:SF1">
    <property type="entry name" value="TLE1 PHOSPHOLIPASE DOMAIN-CONTAINING PROTEIN"/>
    <property type="match status" value="1"/>
</dbReference>
<dbReference type="OrthoDB" id="4378831at2"/>
<dbReference type="Proteomes" id="UP000199658">
    <property type="component" value="Unassembled WGS sequence"/>
</dbReference>
<dbReference type="EMBL" id="FOYO01000001">
    <property type="protein sequence ID" value="SFR34036.1"/>
    <property type="molecule type" value="Genomic_DNA"/>
</dbReference>
<reference evidence="4" key="1">
    <citation type="submission" date="2016-10" db="EMBL/GenBank/DDBJ databases">
        <authorList>
            <person name="Varghese N."/>
            <person name="Submissions S."/>
        </authorList>
    </citation>
    <scope>NUCLEOTIDE SEQUENCE [LARGE SCALE GENOMIC DNA]</scope>
    <source>
        <strain evidence="4">DSM 26921</strain>
    </source>
</reference>
<protein>
    <submittedName>
        <fullName evidence="3">Uncharacterized alpha/beta hydrolase domain</fullName>
    </submittedName>
</protein>
<feature type="domain" description="T6SS Phospholipase effector Tle1-like catalytic" evidence="2">
    <location>
        <begin position="195"/>
        <end position="279"/>
    </location>
</feature>
<dbReference type="InterPro" id="IPR018712">
    <property type="entry name" value="Tle1-like_cat"/>
</dbReference>
<keyword evidence="4" id="KW-1185">Reference proteome</keyword>